<dbReference type="GO" id="GO:0090730">
    <property type="term" value="C:Las1 complex"/>
    <property type="evidence" value="ECO:0007669"/>
    <property type="project" value="InterPro"/>
</dbReference>
<reference evidence="1" key="1">
    <citation type="submission" date="2019-08" db="EMBL/GenBank/DDBJ databases">
        <title>The improved chromosome-level genome for the pearl oyster Pinctada fucata martensii using PacBio sequencing and Hi-C.</title>
        <authorList>
            <person name="Zheng Z."/>
        </authorList>
    </citation>
    <scope>NUCLEOTIDE SEQUENCE</scope>
    <source>
        <strain evidence="1">ZZ-2019</strain>
        <tissue evidence="1">Adductor muscle</tissue>
    </source>
</reference>
<sequence>MSFSMTPKPRIYSSLTLGKGRSKFVVIVIGEFESVYKGLYSGDIDRQVYAVGRCHVWKSRVTHKLSVAIESTASLCSACITHQKILGNPDFNNHYQSLCSEYSVALIRFVNHVTEKGQNRAFSVPVHVIAAEFGVPEWIVELRHNATHGQMPPLSMLKSGTEWALNWLKASFGSEFWEAQLQTMMTTRHREPEKDRPKVTKDDVCSVLDDYVQERCNTMTKSYKGKYPKVNALGGIEKMLSLDKSMAIGCLLTEDYMLNNDGIYPTFDSSSESDSDVIQVEDLLPVKNIFFWKPVLQLLERTKQLQMLLTEMVAMVTDEDSTKNSLLVDWITTIVKANEGNDDELKSLFKSKQPLFYRRLLEDCIRVPNRNTAALVQFLLQHDVESLPEAAINHINNLSDIYQGRVISPLENADQQTCKSIKDLHGKEHSAFIDQISPENSSWTLCDKDRIDWSSCPFGLLPWQHIRYHDLDLDKDQIPDLDVYDEELCDTIENNSDKSSPMDSRQVQMSIVGIRI</sequence>
<comment type="caution">
    <text evidence="1">The sequence shown here is derived from an EMBL/GenBank/DDBJ whole genome shotgun (WGS) entry which is preliminary data.</text>
</comment>
<dbReference type="Pfam" id="PF04031">
    <property type="entry name" value="Las1"/>
    <property type="match status" value="1"/>
</dbReference>
<evidence type="ECO:0000313" key="1">
    <source>
        <dbReference type="EMBL" id="KAK3096899.1"/>
    </source>
</evidence>
<accession>A0AA89BWF7</accession>
<dbReference type="GO" id="GO:0000470">
    <property type="term" value="P:maturation of LSU-rRNA"/>
    <property type="evidence" value="ECO:0007669"/>
    <property type="project" value="TreeGrafter"/>
</dbReference>
<dbReference type="EMBL" id="VSWD01000007">
    <property type="protein sequence ID" value="KAK3096899.1"/>
    <property type="molecule type" value="Genomic_DNA"/>
</dbReference>
<protein>
    <submittedName>
        <fullName evidence="1">Uncharacterized protein</fullName>
    </submittedName>
</protein>
<dbReference type="Proteomes" id="UP001186944">
    <property type="component" value="Unassembled WGS sequence"/>
</dbReference>
<dbReference type="GO" id="GO:0030687">
    <property type="term" value="C:preribosome, large subunit precursor"/>
    <property type="evidence" value="ECO:0007669"/>
    <property type="project" value="TreeGrafter"/>
</dbReference>
<dbReference type="AlphaFoldDB" id="A0AA89BWF7"/>
<keyword evidence="2" id="KW-1185">Reference proteome</keyword>
<evidence type="ECO:0000313" key="2">
    <source>
        <dbReference type="Proteomes" id="UP001186944"/>
    </source>
</evidence>
<name>A0AA89BWF7_PINIB</name>
<dbReference type="PANTHER" id="PTHR15002:SF0">
    <property type="entry name" value="RIBOSOMAL BIOGENESIS PROTEIN LAS1L"/>
    <property type="match status" value="1"/>
</dbReference>
<proteinExistence type="predicted"/>
<dbReference type="GO" id="GO:0000460">
    <property type="term" value="P:maturation of 5.8S rRNA"/>
    <property type="evidence" value="ECO:0007669"/>
    <property type="project" value="TreeGrafter"/>
</dbReference>
<gene>
    <name evidence="1" type="ORF">FSP39_004563</name>
</gene>
<dbReference type="GO" id="GO:0004519">
    <property type="term" value="F:endonuclease activity"/>
    <property type="evidence" value="ECO:0007669"/>
    <property type="project" value="InterPro"/>
</dbReference>
<organism evidence="1 2">
    <name type="scientific">Pinctada imbricata</name>
    <name type="common">Atlantic pearl-oyster</name>
    <name type="synonym">Pinctada martensii</name>
    <dbReference type="NCBI Taxonomy" id="66713"/>
    <lineage>
        <taxon>Eukaryota</taxon>
        <taxon>Metazoa</taxon>
        <taxon>Spiralia</taxon>
        <taxon>Lophotrochozoa</taxon>
        <taxon>Mollusca</taxon>
        <taxon>Bivalvia</taxon>
        <taxon>Autobranchia</taxon>
        <taxon>Pteriomorphia</taxon>
        <taxon>Pterioida</taxon>
        <taxon>Pterioidea</taxon>
        <taxon>Pteriidae</taxon>
        <taxon>Pinctada</taxon>
    </lineage>
</organism>
<dbReference type="InterPro" id="IPR007174">
    <property type="entry name" value="Las1"/>
</dbReference>
<dbReference type="PANTHER" id="PTHR15002">
    <property type="entry name" value="RIBOSOMAL BIOGENESIS PROTEIN LAS1L"/>
    <property type="match status" value="1"/>
</dbReference>